<dbReference type="EMBL" id="KZ503084">
    <property type="protein sequence ID" value="PKU68512.1"/>
    <property type="molecule type" value="Genomic_DNA"/>
</dbReference>
<organism evidence="1 2">
    <name type="scientific">Dendrobium catenatum</name>
    <dbReference type="NCBI Taxonomy" id="906689"/>
    <lineage>
        <taxon>Eukaryota</taxon>
        <taxon>Viridiplantae</taxon>
        <taxon>Streptophyta</taxon>
        <taxon>Embryophyta</taxon>
        <taxon>Tracheophyta</taxon>
        <taxon>Spermatophyta</taxon>
        <taxon>Magnoliopsida</taxon>
        <taxon>Liliopsida</taxon>
        <taxon>Asparagales</taxon>
        <taxon>Orchidaceae</taxon>
        <taxon>Epidendroideae</taxon>
        <taxon>Malaxideae</taxon>
        <taxon>Dendrobiinae</taxon>
        <taxon>Dendrobium</taxon>
    </lineage>
</organism>
<evidence type="ECO:0000313" key="2">
    <source>
        <dbReference type="Proteomes" id="UP000233837"/>
    </source>
</evidence>
<proteinExistence type="predicted"/>
<dbReference type="AlphaFoldDB" id="A0A2I0VYN1"/>
<dbReference type="Proteomes" id="UP000233837">
    <property type="component" value="Unassembled WGS sequence"/>
</dbReference>
<gene>
    <name evidence="1" type="ORF">MA16_Dca016444</name>
</gene>
<accession>A0A2I0VYN1</accession>
<name>A0A2I0VYN1_9ASPA</name>
<protein>
    <submittedName>
        <fullName evidence="1">Uncharacterized protein</fullName>
    </submittedName>
</protein>
<keyword evidence="2" id="KW-1185">Reference proteome</keyword>
<reference evidence="1 2" key="2">
    <citation type="journal article" date="2017" name="Nature">
        <title>The Apostasia genome and the evolution of orchids.</title>
        <authorList>
            <person name="Zhang G.Q."/>
            <person name="Liu K.W."/>
            <person name="Li Z."/>
            <person name="Lohaus R."/>
            <person name="Hsiao Y.Y."/>
            <person name="Niu S.C."/>
            <person name="Wang J.Y."/>
            <person name="Lin Y.C."/>
            <person name="Xu Q."/>
            <person name="Chen L.J."/>
            <person name="Yoshida K."/>
            <person name="Fujiwara S."/>
            <person name="Wang Z.W."/>
            <person name="Zhang Y.Q."/>
            <person name="Mitsuda N."/>
            <person name="Wang M."/>
            <person name="Liu G.H."/>
            <person name="Pecoraro L."/>
            <person name="Huang H.X."/>
            <person name="Xiao X.J."/>
            <person name="Lin M."/>
            <person name="Wu X.Y."/>
            <person name="Wu W.L."/>
            <person name="Chen Y.Y."/>
            <person name="Chang S.B."/>
            <person name="Sakamoto S."/>
            <person name="Ohme-Takagi M."/>
            <person name="Yagi M."/>
            <person name="Zeng S.J."/>
            <person name="Shen C.Y."/>
            <person name="Yeh C.M."/>
            <person name="Luo Y.B."/>
            <person name="Tsai W.C."/>
            <person name="Van de Peer Y."/>
            <person name="Liu Z.J."/>
        </authorList>
    </citation>
    <scope>NUCLEOTIDE SEQUENCE [LARGE SCALE GENOMIC DNA]</scope>
    <source>
        <tissue evidence="1">The whole plant</tissue>
    </source>
</reference>
<reference evidence="1 2" key="1">
    <citation type="journal article" date="2016" name="Sci. Rep.">
        <title>The Dendrobium catenatum Lindl. genome sequence provides insights into polysaccharide synthase, floral development and adaptive evolution.</title>
        <authorList>
            <person name="Zhang G.Q."/>
            <person name="Xu Q."/>
            <person name="Bian C."/>
            <person name="Tsai W.C."/>
            <person name="Yeh C.M."/>
            <person name="Liu K.W."/>
            <person name="Yoshida K."/>
            <person name="Zhang L.S."/>
            <person name="Chang S.B."/>
            <person name="Chen F."/>
            <person name="Shi Y."/>
            <person name="Su Y.Y."/>
            <person name="Zhang Y.Q."/>
            <person name="Chen L.J."/>
            <person name="Yin Y."/>
            <person name="Lin M."/>
            <person name="Huang H."/>
            <person name="Deng H."/>
            <person name="Wang Z.W."/>
            <person name="Zhu S.L."/>
            <person name="Zhao X."/>
            <person name="Deng C."/>
            <person name="Niu S.C."/>
            <person name="Huang J."/>
            <person name="Wang M."/>
            <person name="Liu G.H."/>
            <person name="Yang H.J."/>
            <person name="Xiao X.J."/>
            <person name="Hsiao Y.Y."/>
            <person name="Wu W.L."/>
            <person name="Chen Y.Y."/>
            <person name="Mitsuda N."/>
            <person name="Ohme-Takagi M."/>
            <person name="Luo Y.B."/>
            <person name="Van de Peer Y."/>
            <person name="Liu Z.J."/>
        </authorList>
    </citation>
    <scope>NUCLEOTIDE SEQUENCE [LARGE SCALE GENOMIC DNA]</scope>
    <source>
        <tissue evidence="1">The whole plant</tissue>
    </source>
</reference>
<evidence type="ECO:0000313" key="1">
    <source>
        <dbReference type="EMBL" id="PKU68512.1"/>
    </source>
</evidence>
<sequence length="62" mass="7028">MIHYWTIGLADPLFVLDDTRGIDLKLFNFGRYDQLLGIILDDTPNWPGRSAFSTVVWIVSSG</sequence>